<feature type="region of interest" description="Disordered" evidence="1">
    <location>
        <begin position="53"/>
        <end position="72"/>
    </location>
</feature>
<sequence length="232" mass="24904">MVNTLRPLVFALVLANLLLFVWARGYLGAPAEGDAHRVEQQLLPERIVVVSRGEPPPSAKAKANGGTPGEQKASESCRIWSDLAASEADEVEQLLRESFAEFRTNRRTVNENSGYWVYIPPLASKEEVGKKTAELQQLGVDDFFVVQASGPNQLAISLGTYRTEEAANAGLETLRAKGVKSARMGQRTGRPAYVILEIRGPAAQAEALQRSIAARLPKVTAKACAAPAAAAP</sequence>
<evidence type="ECO:0000313" key="4">
    <source>
        <dbReference type="Proteomes" id="UP000020218"/>
    </source>
</evidence>
<accession>A0A011MFE3</accession>
<feature type="domain" description="SPOR" evidence="2">
    <location>
        <begin position="109"/>
        <end position="187"/>
    </location>
</feature>
<organism evidence="3 4">
    <name type="scientific">Candidatus Accumulibacter adjunctus</name>
    <dbReference type="NCBI Taxonomy" id="1454001"/>
    <lineage>
        <taxon>Bacteria</taxon>
        <taxon>Pseudomonadati</taxon>
        <taxon>Pseudomonadota</taxon>
        <taxon>Betaproteobacteria</taxon>
        <taxon>Candidatus Accumulibacter</taxon>
    </lineage>
</organism>
<dbReference type="PATRIC" id="fig|1454001.3.peg.1303"/>
<dbReference type="Pfam" id="PF05036">
    <property type="entry name" value="SPOR"/>
    <property type="match status" value="1"/>
</dbReference>
<comment type="caution">
    <text evidence="3">The sequence shown here is derived from an EMBL/GenBank/DDBJ whole genome shotgun (WGS) entry which is preliminary data.</text>
</comment>
<keyword evidence="4" id="KW-1185">Reference proteome</keyword>
<dbReference type="InterPro" id="IPR036680">
    <property type="entry name" value="SPOR-like_sf"/>
</dbReference>
<dbReference type="PROSITE" id="PS51724">
    <property type="entry name" value="SPOR"/>
    <property type="match status" value="1"/>
</dbReference>
<evidence type="ECO:0000256" key="1">
    <source>
        <dbReference type="SAM" id="MobiDB-lite"/>
    </source>
</evidence>
<dbReference type="AlphaFoldDB" id="A0A011MFE3"/>
<proteinExistence type="predicted"/>
<gene>
    <name evidence="3" type="ORF">AW08_01280</name>
</gene>
<name>A0A011MFE3_9PROT</name>
<reference evidence="3" key="1">
    <citation type="submission" date="2014-02" db="EMBL/GenBank/DDBJ databases">
        <title>Expanding our view of genomic diversity in Candidatus Accumulibacter clades.</title>
        <authorList>
            <person name="Skennerton C.T."/>
            <person name="Barr J.J."/>
            <person name="Slater F.R."/>
            <person name="Bond P.L."/>
            <person name="Tyson G.W."/>
        </authorList>
    </citation>
    <scope>NUCLEOTIDE SEQUENCE [LARGE SCALE GENOMIC DNA]</scope>
</reference>
<dbReference type="STRING" id="1454001.AW08_01280"/>
<evidence type="ECO:0000313" key="3">
    <source>
        <dbReference type="EMBL" id="EXI68498.1"/>
    </source>
</evidence>
<dbReference type="Proteomes" id="UP000020218">
    <property type="component" value="Unassembled WGS sequence"/>
</dbReference>
<dbReference type="EMBL" id="JFAX01000005">
    <property type="protein sequence ID" value="EXI68498.1"/>
    <property type="molecule type" value="Genomic_DNA"/>
</dbReference>
<evidence type="ECO:0000259" key="2">
    <source>
        <dbReference type="PROSITE" id="PS51724"/>
    </source>
</evidence>
<dbReference type="SUPFAM" id="SSF110997">
    <property type="entry name" value="Sporulation related repeat"/>
    <property type="match status" value="1"/>
</dbReference>
<dbReference type="InterPro" id="IPR007730">
    <property type="entry name" value="SPOR-like_dom"/>
</dbReference>
<dbReference type="GO" id="GO:0042834">
    <property type="term" value="F:peptidoglycan binding"/>
    <property type="evidence" value="ECO:0007669"/>
    <property type="project" value="InterPro"/>
</dbReference>
<protein>
    <submittedName>
        <fullName evidence="3">Sporulation related domain protein</fullName>
    </submittedName>
</protein>